<gene>
    <name evidence="1" type="ORF">HGG74_14590</name>
</gene>
<dbReference type="GO" id="GO:0004061">
    <property type="term" value="F:arylformamidase activity"/>
    <property type="evidence" value="ECO:0007669"/>
    <property type="project" value="InterPro"/>
</dbReference>
<name>A0A7X6HEM4_9MICC</name>
<dbReference type="InterPro" id="IPR007325">
    <property type="entry name" value="KFase/CYL"/>
</dbReference>
<dbReference type="PANTHER" id="PTHR31118:SF32">
    <property type="entry name" value="KYNURENINE FORMAMIDASE"/>
    <property type="match status" value="1"/>
</dbReference>
<dbReference type="RefSeq" id="WP_168487471.1">
    <property type="nucleotide sequence ID" value="NZ_JAAZSQ010000015.1"/>
</dbReference>
<dbReference type="SUPFAM" id="SSF102198">
    <property type="entry name" value="Putative cyclase"/>
    <property type="match status" value="1"/>
</dbReference>
<comment type="caution">
    <text evidence="1">The sequence shown here is derived from an EMBL/GenBank/DDBJ whole genome shotgun (WGS) entry which is preliminary data.</text>
</comment>
<dbReference type="EMBL" id="JAAZSQ010000015">
    <property type="protein sequence ID" value="NKX55744.1"/>
    <property type="molecule type" value="Genomic_DNA"/>
</dbReference>
<dbReference type="PANTHER" id="PTHR31118">
    <property type="entry name" value="CYCLASE-LIKE PROTEIN 2"/>
    <property type="match status" value="1"/>
</dbReference>
<dbReference type="Pfam" id="PF04199">
    <property type="entry name" value="Cyclase"/>
    <property type="match status" value="1"/>
</dbReference>
<accession>A0A7X6HEM4</accession>
<protein>
    <submittedName>
        <fullName evidence="1">Cyclase family protein</fullName>
    </submittedName>
</protein>
<dbReference type="Gene3D" id="3.50.30.50">
    <property type="entry name" value="Putative cyclase"/>
    <property type="match status" value="1"/>
</dbReference>
<organism evidence="1 2">
    <name type="scientific">Arthrobacter mobilis</name>
    <dbReference type="NCBI Taxonomy" id="2724944"/>
    <lineage>
        <taxon>Bacteria</taxon>
        <taxon>Bacillati</taxon>
        <taxon>Actinomycetota</taxon>
        <taxon>Actinomycetes</taxon>
        <taxon>Micrococcales</taxon>
        <taxon>Micrococcaceae</taxon>
        <taxon>Arthrobacter</taxon>
    </lineage>
</organism>
<evidence type="ECO:0000313" key="2">
    <source>
        <dbReference type="Proteomes" id="UP000544090"/>
    </source>
</evidence>
<dbReference type="Proteomes" id="UP000544090">
    <property type="component" value="Unassembled WGS sequence"/>
</dbReference>
<proteinExistence type="predicted"/>
<dbReference type="InterPro" id="IPR037175">
    <property type="entry name" value="KFase_sf"/>
</dbReference>
<reference evidence="1 2" key="1">
    <citation type="submission" date="2020-04" db="EMBL/GenBank/DDBJ databases">
        <title>Arthrobacter sp. nov.</title>
        <authorList>
            <person name="Liu S."/>
        </authorList>
    </citation>
    <scope>NUCLEOTIDE SEQUENCE [LARGE SCALE GENOMIC DNA]</scope>
    <source>
        <strain evidence="1 2">E918</strain>
    </source>
</reference>
<evidence type="ECO:0000313" key="1">
    <source>
        <dbReference type="EMBL" id="NKX55744.1"/>
    </source>
</evidence>
<dbReference type="GO" id="GO:0019441">
    <property type="term" value="P:L-tryptophan catabolic process to kynurenine"/>
    <property type="evidence" value="ECO:0007669"/>
    <property type="project" value="InterPro"/>
</dbReference>
<keyword evidence="2" id="KW-1185">Reference proteome</keyword>
<sequence length="213" mass="22604">MRDLTQAVRTGMPVFPGDPEVSIEPALSIEHDVVAVSRLHLGSHSGTHVDAPSHTVAGGRSVDRLRLEELCGPALVLQVPGLADGEPIGWDRLAGGAGDGEVPARVVISTGWDRYWGSARYERHPVLSADAARQLWDRGMRLLAMDTLNPDPTHQEGGFRLPVHDLVLGGDGIIVENLRAATGLPQQTVLGIFPLNLEGCDGAPARAVAWAAS</sequence>
<dbReference type="AlphaFoldDB" id="A0A7X6HEM4"/>